<gene>
    <name evidence="3" type="ORF">CAOG_003980</name>
</gene>
<keyword evidence="2" id="KW-1133">Transmembrane helix</keyword>
<reference evidence="4" key="1">
    <citation type="submission" date="2011-02" db="EMBL/GenBank/DDBJ databases">
        <title>The Genome Sequence of Capsaspora owczarzaki ATCC 30864.</title>
        <authorList>
            <person name="Russ C."/>
            <person name="Cuomo C."/>
            <person name="Burger G."/>
            <person name="Gray M.W."/>
            <person name="Holland P.W.H."/>
            <person name="King N."/>
            <person name="Lang F.B.F."/>
            <person name="Roger A.J."/>
            <person name="Ruiz-Trillo I."/>
            <person name="Young S.K."/>
            <person name="Zeng Q."/>
            <person name="Gargeya S."/>
            <person name="Alvarado L."/>
            <person name="Berlin A."/>
            <person name="Chapman S.B."/>
            <person name="Chen Z."/>
            <person name="Freedman E."/>
            <person name="Gellesch M."/>
            <person name="Goldberg J."/>
            <person name="Griggs A."/>
            <person name="Gujja S."/>
            <person name="Heilman E."/>
            <person name="Heiman D."/>
            <person name="Howarth C."/>
            <person name="Mehta T."/>
            <person name="Neiman D."/>
            <person name="Pearson M."/>
            <person name="Roberts A."/>
            <person name="Saif S."/>
            <person name="Shea T."/>
            <person name="Shenoy N."/>
            <person name="Sisk P."/>
            <person name="Stolte C."/>
            <person name="Sykes S."/>
            <person name="White J."/>
            <person name="Yandava C."/>
            <person name="Haas B."/>
            <person name="Nusbaum C."/>
            <person name="Birren B."/>
        </authorList>
    </citation>
    <scope>NUCLEOTIDE SEQUENCE</scope>
    <source>
        <strain evidence="4">ATCC 30864</strain>
    </source>
</reference>
<dbReference type="RefSeq" id="XP_004347805.1">
    <property type="nucleotide sequence ID" value="XM_004347755.2"/>
</dbReference>
<dbReference type="AlphaFoldDB" id="A0A0D2UDN6"/>
<protein>
    <submittedName>
        <fullName evidence="3">Uncharacterized protein</fullName>
    </submittedName>
</protein>
<dbReference type="Proteomes" id="UP000008743">
    <property type="component" value="Unassembled WGS sequence"/>
</dbReference>
<dbReference type="EMBL" id="KE346365">
    <property type="protein sequence ID" value="KJE93151.1"/>
    <property type="molecule type" value="Genomic_DNA"/>
</dbReference>
<accession>A0A0D2UDN6</accession>
<name>A0A0D2UDN6_CAPO3</name>
<evidence type="ECO:0000256" key="1">
    <source>
        <dbReference type="SAM" id="MobiDB-lite"/>
    </source>
</evidence>
<evidence type="ECO:0000256" key="2">
    <source>
        <dbReference type="SAM" id="Phobius"/>
    </source>
</evidence>
<dbReference type="PANTHER" id="PTHR28474">
    <property type="entry name" value="TRANSMEMBRANE PROTEIN 72"/>
    <property type="match status" value="1"/>
</dbReference>
<proteinExistence type="predicted"/>
<dbReference type="PANTHER" id="PTHR28474:SF1">
    <property type="entry name" value="TRANSMEMBRANE PROTEIN 72"/>
    <property type="match status" value="1"/>
</dbReference>
<keyword evidence="4" id="KW-1185">Reference proteome</keyword>
<keyword evidence="2" id="KW-0472">Membrane</keyword>
<feature type="transmembrane region" description="Helical" evidence="2">
    <location>
        <begin position="90"/>
        <end position="114"/>
    </location>
</feature>
<organism evidence="3 4">
    <name type="scientific">Capsaspora owczarzaki (strain ATCC 30864)</name>
    <dbReference type="NCBI Taxonomy" id="595528"/>
    <lineage>
        <taxon>Eukaryota</taxon>
        <taxon>Filasterea</taxon>
        <taxon>Capsaspora</taxon>
    </lineage>
</organism>
<keyword evidence="2" id="KW-0812">Transmembrane</keyword>
<dbReference type="InParanoid" id="A0A0D2UDN6"/>
<feature type="transmembrane region" description="Helical" evidence="2">
    <location>
        <begin position="42"/>
        <end position="62"/>
    </location>
</feature>
<feature type="compositionally biased region" description="Basic and acidic residues" evidence="1">
    <location>
        <begin position="130"/>
        <end position="149"/>
    </location>
</feature>
<dbReference type="OrthoDB" id="5946061at2759"/>
<dbReference type="Pfam" id="PF16054">
    <property type="entry name" value="TMEM72"/>
    <property type="match status" value="1"/>
</dbReference>
<feature type="region of interest" description="Disordered" evidence="1">
    <location>
        <begin position="130"/>
        <end position="156"/>
    </location>
</feature>
<feature type="transmembrane region" description="Helical" evidence="2">
    <location>
        <begin position="12"/>
        <end position="30"/>
    </location>
</feature>
<dbReference type="InterPro" id="IPR032055">
    <property type="entry name" value="TMEM72"/>
</dbReference>
<sequence length="156" mass="17234">MPSQDSNFFWRHIGICARIFGLLTVVALWGTGIAEVGDHLGVGAYTICAGIVMTIIEGSWVLQKCACCNAESCIYKTYFFLVNLRGWIKFILYALMSIVCFIETTWCIVGGVMLDVDAVFYLLSSFVSKKEGDAAAKDESKPEEKRASLRDPNALV</sequence>
<evidence type="ECO:0000313" key="4">
    <source>
        <dbReference type="Proteomes" id="UP000008743"/>
    </source>
</evidence>
<dbReference type="PhylomeDB" id="A0A0D2UDN6"/>
<evidence type="ECO:0000313" key="3">
    <source>
        <dbReference type="EMBL" id="KJE93151.1"/>
    </source>
</evidence>